<protein>
    <submittedName>
        <fullName evidence="3">G1929 protein</fullName>
    </submittedName>
</protein>
<dbReference type="InterPro" id="IPR036869">
    <property type="entry name" value="J_dom_sf"/>
</dbReference>
<dbReference type="PROSITE" id="PS00636">
    <property type="entry name" value="DNAJ_1"/>
    <property type="match status" value="1"/>
</dbReference>
<keyword evidence="4" id="KW-1185">Reference proteome</keyword>
<dbReference type="CDD" id="cd06257">
    <property type="entry name" value="DnaJ"/>
    <property type="match status" value="1"/>
</dbReference>
<evidence type="ECO:0000313" key="4">
    <source>
        <dbReference type="Proteomes" id="UP001497392"/>
    </source>
</evidence>
<gene>
    <name evidence="3" type="primary">g1929</name>
    <name evidence="3" type="ORF">VP750_LOCUS1649</name>
</gene>
<dbReference type="InterPro" id="IPR001623">
    <property type="entry name" value="DnaJ_domain"/>
</dbReference>
<reference evidence="3 4" key="1">
    <citation type="submission" date="2024-06" db="EMBL/GenBank/DDBJ databases">
        <authorList>
            <person name="Kraege A."/>
            <person name="Thomma B."/>
        </authorList>
    </citation>
    <scope>NUCLEOTIDE SEQUENCE [LARGE SCALE GENOMIC DNA]</scope>
</reference>
<dbReference type="Pfam" id="PF00226">
    <property type="entry name" value="DnaJ"/>
    <property type="match status" value="1"/>
</dbReference>
<dbReference type="PANTHER" id="PTHR44360:SF1">
    <property type="entry name" value="DNAJ HOMOLOG SUBFAMILY B MEMBER 9"/>
    <property type="match status" value="1"/>
</dbReference>
<feature type="domain" description="J" evidence="2">
    <location>
        <begin position="4"/>
        <end position="67"/>
    </location>
</feature>
<comment type="caution">
    <text evidence="3">The sequence shown here is derived from an EMBL/GenBank/DDBJ whole genome shotgun (WGS) entry which is preliminary data.</text>
</comment>
<dbReference type="InterPro" id="IPR051948">
    <property type="entry name" value="Hsp70_co-chaperone_J-domain"/>
</dbReference>
<name>A0ABP1FN01_9CHLO</name>
<proteinExistence type="predicted"/>
<sequence>MGVSLYDVLGVSDTATQDQIKTAYREKALEHHPDRNPGGNTDTFRQVTDAYEVLRDASRRSSYDALRSGYGGFDGASSSGAYETNWRPGTDNFDDFFNNWWQRQGFKRDFEEKMEEQMRKERAEATHRARAAAWEAEKADAQSSRERFERQRWRTKNARAARHARVLQRFWHTSSGLVWQDGLVAAMLLASLGLGAFQLALGAPRQAPAGNETKADHESSS</sequence>
<dbReference type="SUPFAM" id="SSF46565">
    <property type="entry name" value="Chaperone J-domain"/>
    <property type="match status" value="1"/>
</dbReference>
<dbReference type="Gene3D" id="1.10.287.110">
    <property type="entry name" value="DnaJ domain"/>
    <property type="match status" value="1"/>
</dbReference>
<accession>A0ABP1FN01</accession>
<dbReference type="InterPro" id="IPR018253">
    <property type="entry name" value="DnaJ_domain_CS"/>
</dbReference>
<organism evidence="3 4">
    <name type="scientific">Coccomyxa viridis</name>
    <dbReference type="NCBI Taxonomy" id="1274662"/>
    <lineage>
        <taxon>Eukaryota</taxon>
        <taxon>Viridiplantae</taxon>
        <taxon>Chlorophyta</taxon>
        <taxon>core chlorophytes</taxon>
        <taxon>Trebouxiophyceae</taxon>
        <taxon>Trebouxiophyceae incertae sedis</taxon>
        <taxon>Coccomyxaceae</taxon>
        <taxon>Coccomyxa</taxon>
    </lineage>
</organism>
<dbReference type="EMBL" id="CAXHTA020000002">
    <property type="protein sequence ID" value="CAL5219990.1"/>
    <property type="molecule type" value="Genomic_DNA"/>
</dbReference>
<dbReference type="SMART" id="SM00271">
    <property type="entry name" value="DnaJ"/>
    <property type="match status" value="1"/>
</dbReference>
<dbReference type="PANTHER" id="PTHR44360">
    <property type="entry name" value="DNAJ HOMOLOG SUBFAMILY B MEMBER 9"/>
    <property type="match status" value="1"/>
</dbReference>
<evidence type="ECO:0000259" key="2">
    <source>
        <dbReference type="PROSITE" id="PS50076"/>
    </source>
</evidence>
<keyword evidence="1" id="KW-0143">Chaperone</keyword>
<evidence type="ECO:0000313" key="3">
    <source>
        <dbReference type="EMBL" id="CAL5219990.1"/>
    </source>
</evidence>
<dbReference type="Proteomes" id="UP001497392">
    <property type="component" value="Unassembled WGS sequence"/>
</dbReference>
<dbReference type="PRINTS" id="PR00625">
    <property type="entry name" value="JDOMAIN"/>
</dbReference>
<evidence type="ECO:0000256" key="1">
    <source>
        <dbReference type="ARBA" id="ARBA00023186"/>
    </source>
</evidence>
<dbReference type="PROSITE" id="PS50076">
    <property type="entry name" value="DNAJ_2"/>
    <property type="match status" value="1"/>
</dbReference>